<feature type="transmembrane region" description="Helical" evidence="10">
    <location>
        <begin position="18"/>
        <end position="39"/>
    </location>
</feature>
<dbReference type="GO" id="GO:0017038">
    <property type="term" value="P:protein import"/>
    <property type="evidence" value="ECO:0007669"/>
    <property type="project" value="TreeGrafter"/>
</dbReference>
<evidence type="ECO:0000256" key="5">
    <source>
        <dbReference type="ARBA" id="ARBA00022692"/>
    </source>
</evidence>
<keyword evidence="9" id="KW-0653">Protein transport</keyword>
<dbReference type="Proteomes" id="UP000186469">
    <property type="component" value="Unassembled WGS sequence"/>
</dbReference>
<dbReference type="GO" id="GO:0005886">
    <property type="term" value="C:plasma membrane"/>
    <property type="evidence" value="ECO:0007669"/>
    <property type="project" value="UniProtKB-SubCell"/>
</dbReference>
<evidence type="ECO:0000259" key="11">
    <source>
        <dbReference type="Pfam" id="PF01618"/>
    </source>
</evidence>
<evidence type="ECO:0000256" key="10">
    <source>
        <dbReference type="SAM" id="Phobius"/>
    </source>
</evidence>
<dbReference type="STRING" id="1121455.SAMN02745728_00237"/>
<evidence type="ECO:0000256" key="7">
    <source>
        <dbReference type="ARBA" id="ARBA00023136"/>
    </source>
</evidence>
<evidence type="ECO:0000313" key="12">
    <source>
        <dbReference type="EMBL" id="SHN50372.1"/>
    </source>
</evidence>
<keyword evidence="7 10" id="KW-0472">Membrane</keyword>
<dbReference type="GO" id="GO:0043213">
    <property type="term" value="P:bacteriocin transport"/>
    <property type="evidence" value="ECO:0007669"/>
    <property type="project" value="InterPro"/>
</dbReference>
<reference evidence="12 13" key="1">
    <citation type="submission" date="2016-12" db="EMBL/GenBank/DDBJ databases">
        <authorList>
            <person name="Song W.-J."/>
            <person name="Kurnit D.M."/>
        </authorList>
    </citation>
    <scope>NUCLEOTIDE SEQUENCE [LARGE SCALE GENOMIC DNA]</scope>
    <source>
        <strain evidence="12 13">DSM 11393</strain>
    </source>
</reference>
<dbReference type="NCBIfam" id="TIGR02796">
    <property type="entry name" value="tolQ"/>
    <property type="match status" value="1"/>
</dbReference>
<dbReference type="InterPro" id="IPR002898">
    <property type="entry name" value="MotA_ExbB_proton_chnl"/>
</dbReference>
<keyword evidence="4 12" id="KW-0132">Cell division</keyword>
<keyword evidence="6 10" id="KW-1133">Transmembrane helix</keyword>
<keyword evidence="2" id="KW-1003">Cell membrane</keyword>
<comment type="subcellular location">
    <subcellularLocation>
        <location evidence="1">Cell membrane</location>
        <topology evidence="1">Multi-pass membrane protein</topology>
    </subcellularLocation>
    <subcellularLocation>
        <location evidence="9">Membrane</location>
        <topology evidence="9">Multi-pass membrane protein</topology>
    </subcellularLocation>
</comment>
<accession>A0A1M7RWJ0</accession>
<comment type="similarity">
    <text evidence="9">Belongs to the exbB/tolQ family.</text>
</comment>
<dbReference type="InterPro" id="IPR014163">
    <property type="entry name" value="Tol-Pal_TolQ"/>
</dbReference>
<keyword evidence="5 10" id="KW-0812">Transmembrane</keyword>
<evidence type="ECO:0000256" key="9">
    <source>
        <dbReference type="RuleBase" id="RU004057"/>
    </source>
</evidence>
<dbReference type="OrthoDB" id="9805133at2"/>
<evidence type="ECO:0000256" key="8">
    <source>
        <dbReference type="ARBA" id="ARBA00023306"/>
    </source>
</evidence>
<evidence type="ECO:0000256" key="4">
    <source>
        <dbReference type="ARBA" id="ARBA00022618"/>
    </source>
</evidence>
<sequence length="233" mass="25116">MDNSIISSIMHATLVAKLVLALLIMMSLWSWTIIVGKYFSLSTARKKATEGIVRFIGAKDLREAVQILGSDTSSPLYHVAQVGVDEYNRLREAGNSSDVLSDNVRRSLRQGVSETISRLNTSLSFLATAANTAPFIGLFGTVWGIMDSFHSIGQMKSASLAVVAPGISEALVATAVGLFVAIPATVGYNMFLSKLSDIEAELVNFAGVFLNRVQREVNGTRTETPRTVSKNSI</sequence>
<feature type="domain" description="MotA/TolQ/ExbB proton channel" evidence="11">
    <location>
        <begin position="90"/>
        <end position="201"/>
    </location>
</feature>
<keyword evidence="9" id="KW-0813">Transport</keyword>
<keyword evidence="3" id="KW-0997">Cell inner membrane</keyword>
<feature type="transmembrane region" description="Helical" evidence="10">
    <location>
        <begin position="123"/>
        <end position="146"/>
    </location>
</feature>
<dbReference type="RefSeq" id="WP_072695659.1">
    <property type="nucleotide sequence ID" value="NZ_FRDI01000002.1"/>
</dbReference>
<proteinExistence type="inferred from homology"/>
<dbReference type="PANTHER" id="PTHR30625">
    <property type="entry name" value="PROTEIN TOLQ"/>
    <property type="match status" value="1"/>
</dbReference>
<organism evidence="12 13">
    <name type="scientific">Desulfovibrio litoralis DSM 11393</name>
    <dbReference type="NCBI Taxonomy" id="1121455"/>
    <lineage>
        <taxon>Bacteria</taxon>
        <taxon>Pseudomonadati</taxon>
        <taxon>Thermodesulfobacteriota</taxon>
        <taxon>Desulfovibrionia</taxon>
        <taxon>Desulfovibrionales</taxon>
        <taxon>Desulfovibrionaceae</taxon>
        <taxon>Desulfovibrio</taxon>
    </lineage>
</organism>
<evidence type="ECO:0000256" key="3">
    <source>
        <dbReference type="ARBA" id="ARBA00022519"/>
    </source>
</evidence>
<dbReference type="GO" id="GO:0051301">
    <property type="term" value="P:cell division"/>
    <property type="evidence" value="ECO:0007669"/>
    <property type="project" value="UniProtKB-KW"/>
</dbReference>
<evidence type="ECO:0000256" key="2">
    <source>
        <dbReference type="ARBA" id="ARBA00022475"/>
    </source>
</evidence>
<feature type="transmembrane region" description="Helical" evidence="10">
    <location>
        <begin position="166"/>
        <end position="188"/>
    </location>
</feature>
<evidence type="ECO:0000313" key="13">
    <source>
        <dbReference type="Proteomes" id="UP000186469"/>
    </source>
</evidence>
<keyword evidence="13" id="KW-1185">Reference proteome</keyword>
<name>A0A1M7RWJ0_9BACT</name>
<keyword evidence="8" id="KW-0131">Cell cycle</keyword>
<protein>
    <submittedName>
        <fullName evidence="12">Cell division and transport-associated protein TolQ</fullName>
    </submittedName>
</protein>
<dbReference type="AlphaFoldDB" id="A0A1M7RWJ0"/>
<dbReference type="EMBL" id="FRDI01000002">
    <property type="protein sequence ID" value="SHN50372.1"/>
    <property type="molecule type" value="Genomic_DNA"/>
</dbReference>
<gene>
    <name evidence="12" type="ORF">SAMN02745728_00237</name>
</gene>
<evidence type="ECO:0000256" key="6">
    <source>
        <dbReference type="ARBA" id="ARBA00022989"/>
    </source>
</evidence>
<dbReference type="PANTHER" id="PTHR30625:SF3">
    <property type="entry name" value="TOL-PAL SYSTEM PROTEIN TOLQ"/>
    <property type="match status" value="1"/>
</dbReference>
<dbReference type="Pfam" id="PF01618">
    <property type="entry name" value="MotA_ExbB"/>
    <property type="match status" value="1"/>
</dbReference>
<evidence type="ECO:0000256" key="1">
    <source>
        <dbReference type="ARBA" id="ARBA00004651"/>
    </source>
</evidence>
<dbReference type="InterPro" id="IPR050790">
    <property type="entry name" value="ExbB/TolQ_transport"/>
</dbReference>